<dbReference type="Proteomes" id="UP000011518">
    <property type="component" value="Unassembled WGS sequence"/>
</dbReference>
<keyword evidence="3" id="KW-1185">Reference proteome</keyword>
<gene>
    <name evidence="2" type="ORF">TREES_T100013407</name>
</gene>
<feature type="compositionally biased region" description="Polar residues" evidence="1">
    <location>
        <begin position="73"/>
        <end position="84"/>
    </location>
</feature>
<evidence type="ECO:0000313" key="3">
    <source>
        <dbReference type="Proteomes" id="UP000011518"/>
    </source>
</evidence>
<reference evidence="3" key="1">
    <citation type="submission" date="2012-07" db="EMBL/GenBank/DDBJ databases">
        <title>Genome of the Chinese tree shrew, a rising model animal genetically related to primates.</title>
        <authorList>
            <person name="Zhang G."/>
            <person name="Fan Y."/>
            <person name="Yao Y."/>
            <person name="Huang Z."/>
        </authorList>
    </citation>
    <scope>NUCLEOTIDE SEQUENCE [LARGE SCALE GENOMIC DNA]</scope>
</reference>
<dbReference type="AlphaFoldDB" id="L9JBG0"/>
<proteinExistence type="predicted"/>
<organism evidence="2 3">
    <name type="scientific">Tupaia chinensis</name>
    <name type="common">Chinese tree shrew</name>
    <name type="synonym">Tupaia belangeri chinensis</name>
    <dbReference type="NCBI Taxonomy" id="246437"/>
    <lineage>
        <taxon>Eukaryota</taxon>
        <taxon>Metazoa</taxon>
        <taxon>Chordata</taxon>
        <taxon>Craniata</taxon>
        <taxon>Vertebrata</taxon>
        <taxon>Euteleostomi</taxon>
        <taxon>Mammalia</taxon>
        <taxon>Eutheria</taxon>
        <taxon>Euarchontoglires</taxon>
        <taxon>Scandentia</taxon>
        <taxon>Tupaiidae</taxon>
        <taxon>Tupaia</taxon>
    </lineage>
</organism>
<name>L9JBG0_TUPCH</name>
<protein>
    <submittedName>
        <fullName evidence="2">Uncharacterized protein</fullName>
    </submittedName>
</protein>
<dbReference type="EMBL" id="KB321086">
    <property type="protein sequence ID" value="ELW47915.1"/>
    <property type="molecule type" value="Genomic_DNA"/>
</dbReference>
<dbReference type="InParanoid" id="L9JBG0"/>
<reference evidence="3" key="2">
    <citation type="journal article" date="2013" name="Nat. Commun.">
        <title>Genome of the Chinese tree shrew.</title>
        <authorList>
            <person name="Fan Y."/>
            <person name="Huang Z.Y."/>
            <person name="Cao C.C."/>
            <person name="Chen C.S."/>
            <person name="Chen Y.X."/>
            <person name="Fan D.D."/>
            <person name="He J."/>
            <person name="Hou H.L."/>
            <person name="Hu L."/>
            <person name="Hu X.T."/>
            <person name="Jiang X.T."/>
            <person name="Lai R."/>
            <person name="Lang Y.S."/>
            <person name="Liang B."/>
            <person name="Liao S.G."/>
            <person name="Mu D."/>
            <person name="Ma Y.Y."/>
            <person name="Niu Y.Y."/>
            <person name="Sun X.Q."/>
            <person name="Xia J.Q."/>
            <person name="Xiao J."/>
            <person name="Xiong Z.Q."/>
            <person name="Xu L."/>
            <person name="Yang L."/>
            <person name="Zhang Y."/>
            <person name="Zhao W."/>
            <person name="Zhao X.D."/>
            <person name="Zheng Y.T."/>
            <person name="Zhou J.M."/>
            <person name="Zhu Y.B."/>
            <person name="Zhang G.J."/>
            <person name="Wang J."/>
            <person name="Yao Y.G."/>
        </authorList>
    </citation>
    <scope>NUCLEOTIDE SEQUENCE [LARGE SCALE GENOMIC DNA]</scope>
</reference>
<sequence>MAVSAAFEQGRQKGPGPCGWSHPSSVLQGTGPEGRGGPQSALCPAVKQAWVPGAVQSRVTVTVAGEGLPLRSGSPSGPFGTQTPDQEHPSCGLPLVHTF</sequence>
<accession>L9JBG0</accession>
<evidence type="ECO:0000256" key="1">
    <source>
        <dbReference type="SAM" id="MobiDB-lite"/>
    </source>
</evidence>
<evidence type="ECO:0000313" key="2">
    <source>
        <dbReference type="EMBL" id="ELW47915.1"/>
    </source>
</evidence>
<feature type="region of interest" description="Disordered" evidence="1">
    <location>
        <begin position="1"/>
        <end position="41"/>
    </location>
</feature>
<feature type="region of interest" description="Disordered" evidence="1">
    <location>
        <begin position="66"/>
        <end position="99"/>
    </location>
</feature>